<gene>
    <name evidence="2" type="ORF">PQQ73_03880</name>
</gene>
<feature type="transmembrane region" description="Helical" evidence="1">
    <location>
        <begin position="159"/>
        <end position="176"/>
    </location>
</feature>
<reference evidence="2 3" key="1">
    <citation type="journal article" date="2024" name="Chem. Sci.">
        <title>Discovery of megapolipeptins by genome mining of a Burkholderiales bacteria collection.</title>
        <authorList>
            <person name="Paulo B.S."/>
            <person name="Recchia M.J.J."/>
            <person name="Lee S."/>
            <person name="Fergusson C.H."/>
            <person name="Romanowski S.B."/>
            <person name="Hernandez A."/>
            <person name="Krull N."/>
            <person name="Liu D.Y."/>
            <person name="Cavanagh H."/>
            <person name="Bos A."/>
            <person name="Gray C.A."/>
            <person name="Murphy B.T."/>
            <person name="Linington R.G."/>
            <person name="Eustaquio A.S."/>
        </authorList>
    </citation>
    <scope>NUCLEOTIDE SEQUENCE [LARGE SCALE GENOMIC DNA]</scope>
    <source>
        <strain evidence="2 3">RL17-350-BIC-E</strain>
    </source>
</reference>
<name>A0ABW9E780_9BURK</name>
<sequence length="213" mass="22228">MKTDELITMLVDSPRPPSRAAVASRLGLGFAISLAAALLLLMLLPGAAAGLMTRVTMPAFWAKLALPLTMTPAAVCVTSRLSQPGVRVGRAWVALALPVGMVCLAALLVLAVAAPEVRGELILGHTWRTCSLNIVLLSMPALGALLWAMRGLAPTRPQLAGAATGLLAGAIGASAYCLRCPEMNVPFWAAWYLLGMAAPALLGSLLGPRMMHW</sequence>
<feature type="transmembrane region" description="Helical" evidence="1">
    <location>
        <begin position="126"/>
        <end position="147"/>
    </location>
</feature>
<protein>
    <submittedName>
        <fullName evidence="2">DUF1109 domain-containing protein</fullName>
    </submittedName>
</protein>
<evidence type="ECO:0000313" key="3">
    <source>
        <dbReference type="Proteomes" id="UP001629392"/>
    </source>
</evidence>
<keyword evidence="1" id="KW-1133">Transmembrane helix</keyword>
<organism evidence="2 3">
    <name type="scientific">Paraburkholderia strydomiana</name>
    <dbReference type="NCBI Taxonomy" id="1245417"/>
    <lineage>
        <taxon>Bacteria</taxon>
        <taxon>Pseudomonadati</taxon>
        <taxon>Pseudomonadota</taxon>
        <taxon>Betaproteobacteria</taxon>
        <taxon>Burkholderiales</taxon>
        <taxon>Burkholderiaceae</taxon>
        <taxon>Paraburkholderia</taxon>
    </lineage>
</organism>
<accession>A0ABW9E780</accession>
<feature type="transmembrane region" description="Helical" evidence="1">
    <location>
        <begin position="91"/>
        <end position="114"/>
    </location>
</feature>
<evidence type="ECO:0000313" key="2">
    <source>
        <dbReference type="EMBL" id="MFM0715464.1"/>
    </source>
</evidence>
<dbReference type="Pfam" id="PF06532">
    <property type="entry name" value="NrsF"/>
    <property type="match status" value="1"/>
</dbReference>
<dbReference type="InterPro" id="IPR009495">
    <property type="entry name" value="NrsF"/>
</dbReference>
<comment type="caution">
    <text evidence="2">The sequence shown here is derived from an EMBL/GenBank/DDBJ whole genome shotgun (WGS) entry which is preliminary data.</text>
</comment>
<feature type="transmembrane region" description="Helical" evidence="1">
    <location>
        <begin position="59"/>
        <end position="79"/>
    </location>
</feature>
<keyword evidence="1" id="KW-0812">Transmembrane</keyword>
<proteinExistence type="predicted"/>
<dbReference type="EMBL" id="JAQQCL010000002">
    <property type="protein sequence ID" value="MFM0715464.1"/>
    <property type="molecule type" value="Genomic_DNA"/>
</dbReference>
<evidence type="ECO:0000256" key="1">
    <source>
        <dbReference type="SAM" id="Phobius"/>
    </source>
</evidence>
<keyword evidence="1" id="KW-0472">Membrane</keyword>
<keyword evidence="3" id="KW-1185">Reference proteome</keyword>
<feature type="transmembrane region" description="Helical" evidence="1">
    <location>
        <begin position="188"/>
        <end position="207"/>
    </location>
</feature>
<dbReference type="Proteomes" id="UP001629392">
    <property type="component" value="Unassembled WGS sequence"/>
</dbReference>
<dbReference type="RefSeq" id="WP_408152194.1">
    <property type="nucleotide sequence ID" value="NZ_JAQQCJ010000002.1"/>
</dbReference>